<evidence type="ECO:0000259" key="1">
    <source>
        <dbReference type="PROSITE" id="PS51186"/>
    </source>
</evidence>
<dbReference type="GeneID" id="61109144"/>
<evidence type="ECO:0000313" key="3">
    <source>
        <dbReference type="Proteomes" id="UP001254658"/>
    </source>
</evidence>
<reference evidence="2" key="2">
    <citation type="submission" date="2023-09" db="EMBL/GenBank/DDBJ databases">
        <authorList>
            <person name="Kim T.W."/>
        </authorList>
    </citation>
    <scope>NUCLEOTIDE SEQUENCE</scope>
    <source>
        <strain evidence="2">KCKM 0438</strain>
    </source>
</reference>
<dbReference type="PROSITE" id="PS51186">
    <property type="entry name" value="GNAT"/>
    <property type="match status" value="1"/>
</dbReference>
<dbReference type="Proteomes" id="UP001254658">
    <property type="component" value="Chromosome"/>
</dbReference>
<dbReference type="SUPFAM" id="SSF55729">
    <property type="entry name" value="Acyl-CoA N-acyltransferases (Nat)"/>
    <property type="match status" value="1"/>
</dbReference>
<dbReference type="EMBL" id="CP133787">
    <property type="protein sequence ID" value="WMX70531.1"/>
    <property type="molecule type" value="Genomic_DNA"/>
</dbReference>
<reference evidence="2" key="1">
    <citation type="journal article" date="2022" name="Microbiol. Spectr.">
        <title>Optimizing Conditions in the Acid Tolerance Test for Potential Probiotics Using Response Surface Methodology.</title>
        <authorList>
            <person name="Ko H.I."/>
            <person name="Jeong C.H."/>
            <person name="Hong S.W."/>
            <person name="Eun J.B."/>
            <person name="Kim T.W."/>
        </authorList>
    </citation>
    <scope>NUCLEOTIDE SEQUENCE</scope>
    <source>
        <strain evidence="2">KCKM 0438</strain>
    </source>
</reference>
<gene>
    <name evidence="2" type="ORF">RF668_11605</name>
</gene>
<evidence type="ECO:0000313" key="2">
    <source>
        <dbReference type="EMBL" id="WMX70531.1"/>
    </source>
</evidence>
<dbReference type="RefSeq" id="WP_021037007.1">
    <property type="nucleotide sequence ID" value="NZ_CP070856.1"/>
</dbReference>
<dbReference type="AlphaFoldDB" id="A0AAX4AFF4"/>
<dbReference type="GO" id="GO:0016747">
    <property type="term" value="F:acyltransferase activity, transferring groups other than amino-acyl groups"/>
    <property type="evidence" value="ECO:0007669"/>
    <property type="project" value="InterPro"/>
</dbReference>
<organism evidence="2 3">
    <name type="scientific">Lactococcus lactis subsp. cremoris</name>
    <name type="common">Streptococcus cremoris</name>
    <dbReference type="NCBI Taxonomy" id="1359"/>
    <lineage>
        <taxon>Bacteria</taxon>
        <taxon>Bacillati</taxon>
        <taxon>Bacillota</taxon>
        <taxon>Bacilli</taxon>
        <taxon>Lactobacillales</taxon>
        <taxon>Streptococcaceae</taxon>
        <taxon>Lactococcus</taxon>
    </lineage>
</organism>
<dbReference type="Pfam" id="PF00583">
    <property type="entry name" value="Acetyltransf_1"/>
    <property type="match status" value="1"/>
</dbReference>
<proteinExistence type="predicted"/>
<dbReference type="InterPro" id="IPR000182">
    <property type="entry name" value="GNAT_dom"/>
</dbReference>
<feature type="domain" description="N-acetyltransferase" evidence="1">
    <location>
        <begin position="4"/>
        <end position="158"/>
    </location>
</feature>
<accession>A0AAX4AFF4</accession>
<dbReference type="CDD" id="cd04301">
    <property type="entry name" value="NAT_SF"/>
    <property type="match status" value="1"/>
</dbReference>
<name>A0AAX4AFF4_LACLC</name>
<protein>
    <submittedName>
        <fullName evidence="2">GNAT family N-acetyltransferase</fullName>
    </submittedName>
</protein>
<sequence length="158" mass="17902">MTKLDIYSDKKYELAVKNYLLSDTSHTGSAQSMVERCKMDSEKFPIVILNDENKLVGCFILDIGLGPRQYGFLDGDVALLRAFSIDDRFRRQGYASTALDKLSNFVHQYISNNLSRIVLAVNEENIAAQKTYEKSGFKKTLQTSEGKLGLLFIMEKEI</sequence>
<dbReference type="Gene3D" id="3.40.630.30">
    <property type="match status" value="1"/>
</dbReference>
<dbReference type="InterPro" id="IPR016181">
    <property type="entry name" value="Acyl_CoA_acyltransferase"/>
</dbReference>